<dbReference type="CDD" id="cd01335">
    <property type="entry name" value="Radical_SAM"/>
    <property type="match status" value="1"/>
</dbReference>
<dbReference type="AlphaFoldDB" id="A0A1V3XER7"/>
<dbReference type="SFLD" id="SFLDG01067">
    <property type="entry name" value="SPASM/twitch_domain_containing"/>
    <property type="match status" value="1"/>
</dbReference>
<dbReference type="PROSITE" id="PS51918">
    <property type="entry name" value="RADICAL_SAM"/>
    <property type="match status" value="1"/>
</dbReference>
<keyword evidence="3" id="KW-0479">Metal-binding</keyword>
<sequence length="491" mass="53640">MGEPALTQLYDETPPLGGSLRLASHRCWKLSGNRIAILGDLNSGWCIVPAPVYDILADFFARPRAPRLADADPASAALLRQLWAAGLLLSDGRPNPKTVRSRPDAPNALLLKLTGGCNIACTYCYDYDKTRFRARLDDDRIHELVDVLIARNSHLSIAFHGGEPLLRWDQIKRTVSYARERAAAVGHLVSFSIQTNGLFFTPAVVDYLERESFSVGISLDGSDEEANSLRVVRHGPTPLQAVRQLLREYPAFARDRCGFLAVATKASAPRLPSFALWLQEHEIGGLAVGFLDRTGRGVDAGDQQLTPQEAVDLMRRFADLVATGELTQLAFHPLLTRIKNLFTFQPRDLCAKGPCGAAAEFVVLDAEGAIRSCDCVYDPYFELAGPGEPMPEAGHRKRLAIVDRHSRLRSSGTPCATCALFGLCGGTCVAKAIAESGSADSVSSVECAISTWLYPILLEEVAAPPERQPLLSYFRLHEQRREAEVVSTCLS</sequence>
<evidence type="ECO:0000313" key="10">
    <source>
        <dbReference type="Proteomes" id="UP000516380"/>
    </source>
</evidence>
<dbReference type="SFLD" id="SFLDS00029">
    <property type="entry name" value="Radical_SAM"/>
    <property type="match status" value="1"/>
</dbReference>
<dbReference type="PANTHER" id="PTHR43273:SF8">
    <property type="entry name" value="RADICAL SAM DOMAIN PROTEIN"/>
    <property type="match status" value="1"/>
</dbReference>
<protein>
    <submittedName>
        <fullName evidence="8">Radical SAM additional 4Fe4S-binding SPASM domain protein</fullName>
    </submittedName>
</protein>
<comment type="cofactor">
    <cofactor evidence="1">
        <name>[4Fe-4S] cluster</name>
        <dbReference type="ChEBI" id="CHEBI:49883"/>
    </cofactor>
</comment>
<gene>
    <name evidence="8" type="ORF">BZL29_3585</name>
    <name evidence="7" type="ORF">NIIDMKKI_36950</name>
</gene>
<evidence type="ECO:0000256" key="4">
    <source>
        <dbReference type="ARBA" id="ARBA00023004"/>
    </source>
</evidence>
<dbReference type="Proteomes" id="UP000516380">
    <property type="component" value="Chromosome"/>
</dbReference>
<reference evidence="7 10" key="2">
    <citation type="submission" date="2020-07" db="EMBL/GenBank/DDBJ databases">
        <title>Mycobacterium kansasii (former subtype) with zoonotic potential isolated from diseased indoor pet cat, Japan.</title>
        <authorList>
            <person name="Fukano H."/>
            <person name="Terazono T."/>
            <person name="Hoshino Y."/>
        </authorList>
    </citation>
    <scope>NUCLEOTIDE SEQUENCE [LARGE SCALE GENOMIC DNA]</scope>
    <source>
        <strain evidence="7 10">Kuro-I</strain>
    </source>
</reference>
<dbReference type="STRING" id="1768.B1T50_28930"/>
<dbReference type="Gene3D" id="3.20.20.70">
    <property type="entry name" value="Aldolase class I"/>
    <property type="match status" value="1"/>
</dbReference>
<name>A0A1V3XER7_MYCKA</name>
<reference evidence="8 9" key="1">
    <citation type="submission" date="2017-02" db="EMBL/GenBank/DDBJ databases">
        <title>Complete genome sequences of Mycobacterium kansasii strains isolated from rhesus macaques.</title>
        <authorList>
            <person name="Panda A."/>
            <person name="Nagaraj S."/>
            <person name="Zhao X."/>
            <person name="Tettelin H."/>
            <person name="Detolla L.J."/>
        </authorList>
    </citation>
    <scope>NUCLEOTIDE SEQUENCE [LARGE SCALE GENOMIC DNA]</scope>
    <source>
        <strain evidence="8 9">11-3469</strain>
    </source>
</reference>
<evidence type="ECO:0000256" key="1">
    <source>
        <dbReference type="ARBA" id="ARBA00001966"/>
    </source>
</evidence>
<keyword evidence="4" id="KW-0408">Iron</keyword>
<evidence type="ECO:0000259" key="6">
    <source>
        <dbReference type="PROSITE" id="PS51918"/>
    </source>
</evidence>
<dbReference type="InterPro" id="IPR013785">
    <property type="entry name" value="Aldolase_TIM"/>
</dbReference>
<feature type="domain" description="Radical SAM core" evidence="6">
    <location>
        <begin position="103"/>
        <end position="347"/>
    </location>
</feature>
<dbReference type="Proteomes" id="UP000188532">
    <property type="component" value="Unassembled WGS sequence"/>
</dbReference>
<dbReference type="InterPro" id="IPR058240">
    <property type="entry name" value="rSAM_sf"/>
</dbReference>
<accession>A0A1V3XER7</accession>
<dbReference type="EMBL" id="MVBN01000003">
    <property type="protein sequence ID" value="OOK77677.1"/>
    <property type="molecule type" value="Genomic_DNA"/>
</dbReference>
<dbReference type="GO" id="GO:0051536">
    <property type="term" value="F:iron-sulfur cluster binding"/>
    <property type="evidence" value="ECO:0007669"/>
    <property type="project" value="UniProtKB-KW"/>
</dbReference>
<keyword evidence="5" id="KW-0411">Iron-sulfur</keyword>
<dbReference type="InterPro" id="IPR007197">
    <property type="entry name" value="rSAM"/>
</dbReference>
<dbReference type="RefSeq" id="WP_023373977.1">
    <property type="nucleotide sequence ID" value="NZ_BLYZ01000001.1"/>
</dbReference>
<dbReference type="GO" id="GO:0016491">
    <property type="term" value="F:oxidoreductase activity"/>
    <property type="evidence" value="ECO:0007669"/>
    <property type="project" value="InterPro"/>
</dbReference>
<evidence type="ECO:0000313" key="7">
    <source>
        <dbReference type="EMBL" id="BCI88489.1"/>
    </source>
</evidence>
<evidence type="ECO:0000313" key="8">
    <source>
        <dbReference type="EMBL" id="OOK77677.1"/>
    </source>
</evidence>
<dbReference type="InterPro" id="IPR023885">
    <property type="entry name" value="4Fe4S-binding_SPASM_dom"/>
</dbReference>
<dbReference type="EMBL" id="AP023343">
    <property type="protein sequence ID" value="BCI88489.1"/>
    <property type="molecule type" value="Genomic_DNA"/>
</dbReference>
<dbReference type="SUPFAM" id="SSF102114">
    <property type="entry name" value="Radical SAM enzymes"/>
    <property type="match status" value="1"/>
</dbReference>
<evidence type="ECO:0000256" key="5">
    <source>
        <dbReference type="ARBA" id="ARBA00023014"/>
    </source>
</evidence>
<dbReference type="GO" id="GO:0046872">
    <property type="term" value="F:metal ion binding"/>
    <property type="evidence" value="ECO:0007669"/>
    <property type="project" value="UniProtKB-KW"/>
</dbReference>
<organism evidence="8 9">
    <name type="scientific">Mycobacterium kansasii</name>
    <dbReference type="NCBI Taxonomy" id="1768"/>
    <lineage>
        <taxon>Bacteria</taxon>
        <taxon>Bacillati</taxon>
        <taxon>Actinomycetota</taxon>
        <taxon>Actinomycetes</taxon>
        <taxon>Mycobacteriales</taxon>
        <taxon>Mycobacteriaceae</taxon>
        <taxon>Mycobacterium</taxon>
    </lineage>
</organism>
<dbReference type="SFLD" id="SFLDG01384">
    <property type="entry name" value="thioether_bond_formation_requi"/>
    <property type="match status" value="1"/>
</dbReference>
<dbReference type="Pfam" id="PF04055">
    <property type="entry name" value="Radical_SAM"/>
    <property type="match status" value="1"/>
</dbReference>
<dbReference type="GeneID" id="29701569"/>
<keyword evidence="10" id="KW-1185">Reference proteome</keyword>
<dbReference type="NCBIfam" id="TIGR04085">
    <property type="entry name" value="rSAM_more_4Fe4S"/>
    <property type="match status" value="1"/>
</dbReference>
<keyword evidence="2" id="KW-0949">S-adenosyl-L-methionine</keyword>
<dbReference type="InterPro" id="IPR023867">
    <property type="entry name" value="Sulphatase_maturase_rSAM"/>
</dbReference>
<proteinExistence type="predicted"/>
<dbReference type="SFLD" id="SFLDG01386">
    <property type="entry name" value="main_SPASM_domain-containing"/>
    <property type="match status" value="1"/>
</dbReference>
<evidence type="ECO:0000256" key="2">
    <source>
        <dbReference type="ARBA" id="ARBA00022691"/>
    </source>
</evidence>
<dbReference type="PANTHER" id="PTHR43273">
    <property type="entry name" value="ANAEROBIC SULFATASE-MATURATING ENZYME HOMOLOG ASLB-RELATED"/>
    <property type="match status" value="1"/>
</dbReference>
<evidence type="ECO:0000256" key="3">
    <source>
        <dbReference type="ARBA" id="ARBA00022723"/>
    </source>
</evidence>
<evidence type="ECO:0000313" key="9">
    <source>
        <dbReference type="Proteomes" id="UP000188532"/>
    </source>
</evidence>